<reference evidence="1 2" key="1">
    <citation type="journal article" date="2014" name="Genome Announc.">
        <title>Draft Genome Sequence of the Boron-Tolerant and Moderately Halotolerant Bacterium Gracilibacillus boraciitolerans JCM 21714T.</title>
        <authorList>
            <person name="Ahmed I."/>
            <person name="Oshima K."/>
            <person name="Suda W."/>
            <person name="Kitamura K."/>
            <person name="Iida T."/>
            <person name="Ohmori Y."/>
            <person name="Fujiwara T."/>
            <person name="Hattori M."/>
            <person name="Ohkuma M."/>
        </authorList>
    </citation>
    <scope>NUCLEOTIDE SEQUENCE [LARGE SCALE GENOMIC DNA]</scope>
    <source>
        <strain evidence="1 2">JCM 21714</strain>
    </source>
</reference>
<dbReference type="InterPro" id="IPR017853">
    <property type="entry name" value="GH"/>
</dbReference>
<dbReference type="Gene3D" id="3.20.20.80">
    <property type="entry name" value="Glycosidases"/>
    <property type="match status" value="1"/>
</dbReference>
<proteinExistence type="predicted"/>
<protein>
    <submittedName>
        <fullName evidence="1">Uncharacterized protein</fullName>
    </submittedName>
</protein>
<dbReference type="AlphaFoldDB" id="W4VJX0"/>
<dbReference type="RefSeq" id="WP_035723227.1">
    <property type="nucleotide sequence ID" value="NZ_BAVS01000009.1"/>
</dbReference>
<name>W4VJX0_9BACI</name>
<dbReference type="OrthoDB" id="5488826at2"/>
<accession>W4VJX0</accession>
<dbReference type="STRING" id="1298598.JCM21714_2162"/>
<evidence type="ECO:0000313" key="2">
    <source>
        <dbReference type="Proteomes" id="UP000019102"/>
    </source>
</evidence>
<dbReference type="eggNOG" id="ENOG502ZAG2">
    <property type="taxonomic scope" value="Bacteria"/>
</dbReference>
<sequence>MKNENRIKPYFKNPSYWQYKGEPILLIGGSDEDNLFQWTNTDLTNHLNLLESVGGNYVRNTMSDRDNGNVYAFKQIELNKYDLNQWNEEYWNRLEFFLEETEDRNIIVQLTLWDQWDLTVQKLWDIHPWNPNCNVNYESKDLNSKSSFFHTVTDNNEKVMYYQKKYIKKLLETTLNYDHVLYNINNESWAGLDWENYWAKQLLSLANSQQKKIEITTMQLHAEGSVKALCYYKDLYSFVDISQINQDANGSTGQGGIGIC</sequence>
<evidence type="ECO:0000313" key="1">
    <source>
        <dbReference type="EMBL" id="GAE93123.1"/>
    </source>
</evidence>
<organism evidence="1 2">
    <name type="scientific">Gracilibacillus boraciitolerans JCM 21714</name>
    <dbReference type="NCBI Taxonomy" id="1298598"/>
    <lineage>
        <taxon>Bacteria</taxon>
        <taxon>Bacillati</taxon>
        <taxon>Bacillota</taxon>
        <taxon>Bacilli</taxon>
        <taxon>Bacillales</taxon>
        <taxon>Bacillaceae</taxon>
        <taxon>Gracilibacillus</taxon>
    </lineage>
</organism>
<gene>
    <name evidence="1" type="ORF">JCM21714_2162</name>
</gene>
<keyword evidence="2" id="KW-1185">Reference proteome</keyword>
<comment type="caution">
    <text evidence="1">The sequence shown here is derived from an EMBL/GenBank/DDBJ whole genome shotgun (WGS) entry which is preliminary data.</text>
</comment>
<dbReference type="SUPFAM" id="SSF51445">
    <property type="entry name" value="(Trans)glycosidases"/>
    <property type="match status" value="1"/>
</dbReference>
<dbReference type="EMBL" id="BAVS01000009">
    <property type="protein sequence ID" value="GAE93123.1"/>
    <property type="molecule type" value="Genomic_DNA"/>
</dbReference>
<dbReference type="Proteomes" id="UP000019102">
    <property type="component" value="Unassembled WGS sequence"/>
</dbReference>